<dbReference type="WBParaSite" id="MCU_013563-RA">
    <property type="protein sequence ID" value="MCU_013563-RA"/>
    <property type="gene ID" value="MCU_013563"/>
</dbReference>
<reference evidence="1" key="1">
    <citation type="submission" date="2019-11" db="UniProtKB">
        <authorList>
            <consortium name="WormBaseParasite"/>
        </authorList>
    </citation>
    <scope>IDENTIFICATION</scope>
</reference>
<sequence length="80" mass="9102">MDDESFPASLQDTVPRQLFAWTTILPDVGCGECRTGYFTNTGNQHQCKEPSQKPNLCLSVFQWHARKISSQPEKDTVEEQ</sequence>
<name>A0A5K3G399_MESCO</name>
<proteinExistence type="predicted"/>
<accession>A0A5K3G399</accession>
<evidence type="ECO:0000313" key="1">
    <source>
        <dbReference type="WBParaSite" id="MCU_013563-RA"/>
    </source>
</evidence>
<dbReference type="AlphaFoldDB" id="A0A5K3G399"/>
<organism evidence="1">
    <name type="scientific">Mesocestoides corti</name>
    <name type="common">Flatworm</name>
    <dbReference type="NCBI Taxonomy" id="53468"/>
    <lineage>
        <taxon>Eukaryota</taxon>
        <taxon>Metazoa</taxon>
        <taxon>Spiralia</taxon>
        <taxon>Lophotrochozoa</taxon>
        <taxon>Platyhelminthes</taxon>
        <taxon>Cestoda</taxon>
        <taxon>Eucestoda</taxon>
        <taxon>Cyclophyllidea</taxon>
        <taxon>Mesocestoididae</taxon>
        <taxon>Mesocestoides</taxon>
    </lineage>
</organism>
<protein>
    <submittedName>
        <fullName evidence="1">Uncharacterized protein</fullName>
    </submittedName>
</protein>